<evidence type="ECO:0000313" key="2">
    <source>
        <dbReference type="EMBL" id="KIV90204.1"/>
    </source>
</evidence>
<feature type="region of interest" description="Disordered" evidence="1">
    <location>
        <begin position="84"/>
        <end position="104"/>
    </location>
</feature>
<dbReference type="RefSeq" id="XP_016221778.1">
    <property type="nucleotide sequence ID" value="XM_016372446.1"/>
</dbReference>
<proteinExistence type="predicted"/>
<evidence type="ECO:0000256" key="1">
    <source>
        <dbReference type="SAM" id="MobiDB-lite"/>
    </source>
</evidence>
<dbReference type="VEuPathDB" id="FungiDB:PV10_07534"/>
<dbReference type="GeneID" id="27325379"/>
<protein>
    <submittedName>
        <fullName evidence="2">Uncharacterized protein</fullName>
    </submittedName>
</protein>
<dbReference type="Proteomes" id="UP000054302">
    <property type="component" value="Unassembled WGS sequence"/>
</dbReference>
<dbReference type="AlphaFoldDB" id="A0A0D1Z851"/>
<dbReference type="HOGENOM" id="CLU_2250176_0_0_1"/>
<feature type="compositionally biased region" description="Basic and acidic residues" evidence="1">
    <location>
        <begin position="90"/>
        <end position="104"/>
    </location>
</feature>
<name>A0A0D1Z851_EXOME</name>
<reference evidence="2 3" key="1">
    <citation type="submission" date="2015-01" db="EMBL/GenBank/DDBJ databases">
        <title>The Genome Sequence of Exophiala mesophila CBS40295.</title>
        <authorList>
            <consortium name="The Broad Institute Genomics Platform"/>
            <person name="Cuomo C."/>
            <person name="de Hoog S."/>
            <person name="Gorbushina A."/>
            <person name="Stielow B."/>
            <person name="Teixiera M."/>
            <person name="Abouelleil A."/>
            <person name="Chapman S.B."/>
            <person name="Priest M."/>
            <person name="Young S.K."/>
            <person name="Wortman J."/>
            <person name="Nusbaum C."/>
            <person name="Birren B."/>
        </authorList>
    </citation>
    <scope>NUCLEOTIDE SEQUENCE [LARGE SCALE GENOMIC DNA]</scope>
    <source>
        <strain evidence="2 3">CBS 40295</strain>
    </source>
</reference>
<sequence>MERSGESGISTGRARTTWAGDLWCHFGPGSVPVIGSGQGFGRSGDRMAKSSLQTGKYFQWPRIGSLVLVRRWKMEKPVILKPFQNSSGNERLEGEWDRTRETTK</sequence>
<keyword evidence="3" id="KW-1185">Reference proteome</keyword>
<dbReference type="EMBL" id="KN847524">
    <property type="protein sequence ID" value="KIV90204.1"/>
    <property type="molecule type" value="Genomic_DNA"/>
</dbReference>
<accession>A0A0D1Z851</accession>
<gene>
    <name evidence="2" type="ORF">PV10_07534</name>
</gene>
<organism evidence="2 3">
    <name type="scientific">Exophiala mesophila</name>
    <name type="common">Black yeast-like fungus</name>
    <dbReference type="NCBI Taxonomy" id="212818"/>
    <lineage>
        <taxon>Eukaryota</taxon>
        <taxon>Fungi</taxon>
        <taxon>Dikarya</taxon>
        <taxon>Ascomycota</taxon>
        <taxon>Pezizomycotina</taxon>
        <taxon>Eurotiomycetes</taxon>
        <taxon>Chaetothyriomycetidae</taxon>
        <taxon>Chaetothyriales</taxon>
        <taxon>Herpotrichiellaceae</taxon>
        <taxon>Exophiala</taxon>
    </lineage>
</organism>
<evidence type="ECO:0000313" key="3">
    <source>
        <dbReference type="Proteomes" id="UP000054302"/>
    </source>
</evidence>